<evidence type="ECO:0000313" key="5">
    <source>
        <dbReference type="Proteomes" id="UP000270678"/>
    </source>
</evidence>
<dbReference type="Gene3D" id="3.10.20.30">
    <property type="match status" value="1"/>
</dbReference>
<keyword evidence="1" id="KW-0547">Nucleotide-binding</keyword>
<reference evidence="5" key="1">
    <citation type="submission" date="2018-12" db="EMBL/GenBank/DDBJ databases">
        <title>Complete genome sequence of Paenibacillus sp. MBLB1234.</title>
        <authorList>
            <person name="Nam Y.-D."/>
            <person name="Kang J."/>
            <person name="Chung W.-H."/>
            <person name="Park Y.S."/>
        </authorList>
    </citation>
    <scope>NUCLEOTIDE SEQUENCE [LARGE SCALE GENOMIC DNA]</scope>
    <source>
        <strain evidence="5">MBLB1234</strain>
    </source>
</reference>
<dbReference type="PANTHER" id="PTHR33359:SF1">
    <property type="entry name" value="MOLYBDOPTERIN SYNTHASE SULFUR CARRIER SUBUNIT"/>
    <property type="match status" value="1"/>
</dbReference>
<dbReference type="InterPro" id="IPR012675">
    <property type="entry name" value="Beta-grasp_dom_sf"/>
</dbReference>
<evidence type="ECO:0000256" key="1">
    <source>
        <dbReference type="ARBA" id="ARBA00022741"/>
    </source>
</evidence>
<evidence type="ECO:0000256" key="3">
    <source>
        <dbReference type="ARBA" id="ARBA00024247"/>
    </source>
</evidence>
<organism evidence="4 5">
    <name type="scientific">Paenibacillus lutimineralis</name>
    <dbReference type="NCBI Taxonomy" id="2707005"/>
    <lineage>
        <taxon>Bacteria</taxon>
        <taxon>Bacillati</taxon>
        <taxon>Bacillota</taxon>
        <taxon>Bacilli</taxon>
        <taxon>Bacillales</taxon>
        <taxon>Paenibacillaceae</taxon>
        <taxon>Paenibacillus</taxon>
    </lineage>
</organism>
<dbReference type="KEGG" id="plut:EI981_15535"/>
<dbReference type="Proteomes" id="UP000270678">
    <property type="component" value="Chromosome"/>
</dbReference>
<protein>
    <recommendedName>
        <fullName evidence="3">Molybdopterin synthase sulfur carrier subunit</fullName>
    </recommendedName>
</protein>
<evidence type="ECO:0000313" key="4">
    <source>
        <dbReference type="EMBL" id="AZS15714.1"/>
    </source>
</evidence>
<keyword evidence="5" id="KW-1185">Reference proteome</keyword>
<dbReference type="EMBL" id="CP034346">
    <property type="protein sequence ID" value="AZS15714.1"/>
    <property type="molecule type" value="Genomic_DNA"/>
</dbReference>
<dbReference type="SUPFAM" id="SSF54285">
    <property type="entry name" value="MoaD/ThiS"/>
    <property type="match status" value="1"/>
</dbReference>
<evidence type="ECO:0000256" key="2">
    <source>
        <dbReference type="ARBA" id="ARBA00024200"/>
    </source>
</evidence>
<dbReference type="InterPro" id="IPR016155">
    <property type="entry name" value="Mopterin_synth/thiamin_S_b"/>
</dbReference>
<name>A0A3Q9I9R1_9BACL</name>
<dbReference type="GO" id="GO:1990133">
    <property type="term" value="C:molybdopterin adenylyltransferase complex"/>
    <property type="evidence" value="ECO:0007669"/>
    <property type="project" value="TreeGrafter"/>
</dbReference>
<dbReference type="GO" id="GO:0006777">
    <property type="term" value="P:Mo-molybdopterin cofactor biosynthetic process"/>
    <property type="evidence" value="ECO:0007669"/>
    <property type="project" value="InterPro"/>
</dbReference>
<proteinExistence type="inferred from homology"/>
<dbReference type="CDD" id="cd00754">
    <property type="entry name" value="Ubl_MoaD"/>
    <property type="match status" value="1"/>
</dbReference>
<gene>
    <name evidence="4" type="ORF">EI981_15535</name>
</gene>
<dbReference type="OrthoDB" id="9801945at2"/>
<dbReference type="GO" id="GO:0000166">
    <property type="term" value="F:nucleotide binding"/>
    <property type="evidence" value="ECO:0007669"/>
    <property type="project" value="UniProtKB-KW"/>
</dbReference>
<sequence length="76" mass="8546">MKILCFAHVSEQLGASSLELDLGPMTVDAFLEEFKQRYPNLRLDHVMIAVNEQFVDETHRIEPHDTVVLLPPVSGG</sequence>
<dbReference type="AlphaFoldDB" id="A0A3Q9I9R1"/>
<comment type="similarity">
    <text evidence="2">Belongs to the MoaD family.</text>
</comment>
<dbReference type="InterPro" id="IPR003749">
    <property type="entry name" value="ThiS/MoaD-like"/>
</dbReference>
<accession>A0A3Q9I9R1</accession>
<dbReference type="InterPro" id="IPR044672">
    <property type="entry name" value="MOCS2A"/>
</dbReference>
<dbReference type="RefSeq" id="WP_126999627.1">
    <property type="nucleotide sequence ID" value="NZ_CP034346.1"/>
</dbReference>
<dbReference type="PANTHER" id="PTHR33359">
    <property type="entry name" value="MOLYBDOPTERIN SYNTHASE SULFUR CARRIER SUBUNIT"/>
    <property type="match status" value="1"/>
</dbReference>
<dbReference type="Pfam" id="PF02597">
    <property type="entry name" value="ThiS"/>
    <property type="match status" value="1"/>
</dbReference>